<evidence type="ECO:0000256" key="4">
    <source>
        <dbReference type="ARBA" id="ARBA00022989"/>
    </source>
</evidence>
<comment type="similarity">
    <text evidence="2">Belongs to the major facilitator superfamily. TCR/Tet family.</text>
</comment>
<dbReference type="CDD" id="cd17502">
    <property type="entry name" value="MFS_Azr1_MDR_like"/>
    <property type="match status" value="1"/>
</dbReference>
<dbReference type="GO" id="GO:0022857">
    <property type="term" value="F:transmembrane transporter activity"/>
    <property type="evidence" value="ECO:0007669"/>
    <property type="project" value="InterPro"/>
</dbReference>
<sequence>MEMPNESSVKIERPKAPESTDVLSQQCNLQQDSLSNRELESDVQHVNKFKIALIIFALAMLMFLLGLDSTIVSTAIPRITDQFHAIGDVGWYASAYMLTFCALQLIWGKLYTFLSPKWTYLGALFIFELGSLICGVAPSSVVFITGRAIAGAGSGGGSAGSFLLVAHSVPQKYRPIMVGIISSAFGLGSIAGPLLGGAFTDNSRLTWRWCFYINLPLGFVTAVVILLFIQIKNKDKINATSSTSSSNLSVRGQIKQMDLPGTVLLVPGIVCLLLALQWGGTKKEWNDGSIIALFVLTGILLIGFITVQILTKDQANVTIPLHVFRKRNVWASALFGAGVLASFFTMLYYIPIWFQAIKDASAIKSGIMTLPTIISFVVASTLGGTLTSITGYYAPFAMLTVILMSTGTGLLTTLQVHTGAGKWIGYQILFGAGSGLGIQCSLTGAQTLPIADVPIGTAIILFFENLTGAVMLSVAENVFTNRLVHNLRVYVPDAEAGIVSKMGVTEIRDRLPRKLYASVLVAYNAALTHTFYVGLGLACAAAVGAVCMRWDSVENRHPREPPYESSKGVQSPEGDHEKIEPAPEPMSQS</sequence>
<comment type="caution">
    <text evidence="9">The sequence shown here is derived from an EMBL/GenBank/DDBJ whole genome shotgun (WGS) entry which is preliminary data.</text>
</comment>
<comment type="subcellular location">
    <subcellularLocation>
        <location evidence="1">Membrane</location>
        <topology evidence="1">Multi-pass membrane protein</topology>
    </subcellularLocation>
</comment>
<proteinExistence type="inferred from homology"/>
<feature type="transmembrane region" description="Helical" evidence="7">
    <location>
        <begin position="211"/>
        <end position="229"/>
    </location>
</feature>
<feature type="transmembrane region" description="Helical" evidence="7">
    <location>
        <begin position="455"/>
        <end position="475"/>
    </location>
</feature>
<feature type="transmembrane region" description="Helical" evidence="7">
    <location>
        <begin position="531"/>
        <end position="550"/>
    </location>
</feature>
<gene>
    <name evidence="9" type="ORF">N7472_002000</name>
</gene>
<feature type="transmembrane region" description="Helical" evidence="7">
    <location>
        <begin position="362"/>
        <end position="380"/>
    </location>
</feature>
<keyword evidence="5 7" id="KW-0472">Membrane</keyword>
<feature type="transmembrane region" description="Helical" evidence="7">
    <location>
        <begin position="51"/>
        <end position="77"/>
    </location>
</feature>
<evidence type="ECO:0000259" key="8">
    <source>
        <dbReference type="PROSITE" id="PS50850"/>
    </source>
</evidence>
<evidence type="ECO:0000313" key="9">
    <source>
        <dbReference type="EMBL" id="KAJ5205552.1"/>
    </source>
</evidence>
<accession>A0A9W9MQL0</accession>
<dbReference type="Pfam" id="PF07690">
    <property type="entry name" value="MFS_1"/>
    <property type="match status" value="1"/>
</dbReference>
<name>A0A9W9MQL0_9EURO</name>
<dbReference type="InterPro" id="IPR011701">
    <property type="entry name" value="MFS"/>
</dbReference>
<reference evidence="9" key="2">
    <citation type="journal article" date="2023" name="IMA Fungus">
        <title>Comparative genomic study of the Penicillium genus elucidates a diverse pangenome and 15 lateral gene transfer events.</title>
        <authorList>
            <person name="Petersen C."/>
            <person name="Sorensen T."/>
            <person name="Nielsen M.R."/>
            <person name="Sondergaard T.E."/>
            <person name="Sorensen J.L."/>
            <person name="Fitzpatrick D.A."/>
            <person name="Frisvad J.C."/>
            <person name="Nielsen K.L."/>
        </authorList>
    </citation>
    <scope>NUCLEOTIDE SEQUENCE</scope>
    <source>
        <strain evidence="9">IBT 16849</strain>
    </source>
</reference>
<feature type="transmembrane region" description="Helical" evidence="7">
    <location>
        <begin position="423"/>
        <end position="443"/>
    </location>
</feature>
<dbReference type="InterPro" id="IPR020846">
    <property type="entry name" value="MFS_dom"/>
</dbReference>
<evidence type="ECO:0000256" key="7">
    <source>
        <dbReference type="SAM" id="Phobius"/>
    </source>
</evidence>
<dbReference type="Proteomes" id="UP001150879">
    <property type="component" value="Unassembled WGS sequence"/>
</dbReference>
<dbReference type="PROSITE" id="PS50850">
    <property type="entry name" value="MFS"/>
    <property type="match status" value="1"/>
</dbReference>
<organism evidence="9 10">
    <name type="scientific">Penicillium cf. griseofulvum</name>
    <dbReference type="NCBI Taxonomy" id="2972120"/>
    <lineage>
        <taxon>Eukaryota</taxon>
        <taxon>Fungi</taxon>
        <taxon>Dikarya</taxon>
        <taxon>Ascomycota</taxon>
        <taxon>Pezizomycotina</taxon>
        <taxon>Eurotiomycetes</taxon>
        <taxon>Eurotiomycetidae</taxon>
        <taxon>Eurotiales</taxon>
        <taxon>Aspergillaceae</taxon>
        <taxon>Penicillium</taxon>
    </lineage>
</organism>
<feature type="transmembrane region" description="Helical" evidence="7">
    <location>
        <begin position="330"/>
        <end position="350"/>
    </location>
</feature>
<feature type="region of interest" description="Disordered" evidence="6">
    <location>
        <begin position="555"/>
        <end position="589"/>
    </location>
</feature>
<protein>
    <recommendedName>
        <fullName evidence="8">Major facilitator superfamily (MFS) profile domain-containing protein</fullName>
    </recommendedName>
</protein>
<evidence type="ECO:0000256" key="5">
    <source>
        <dbReference type="ARBA" id="ARBA00023136"/>
    </source>
</evidence>
<dbReference type="SUPFAM" id="SSF103473">
    <property type="entry name" value="MFS general substrate transporter"/>
    <property type="match status" value="1"/>
</dbReference>
<keyword evidence="4 7" id="KW-1133">Transmembrane helix</keyword>
<reference evidence="9" key="1">
    <citation type="submission" date="2022-11" db="EMBL/GenBank/DDBJ databases">
        <authorList>
            <person name="Petersen C."/>
        </authorList>
    </citation>
    <scope>NUCLEOTIDE SEQUENCE</scope>
    <source>
        <strain evidence="9">IBT 16849</strain>
    </source>
</reference>
<dbReference type="FunFam" id="1.20.1250.20:FF:000196">
    <property type="entry name" value="MFS toxin efflux pump (AflT)"/>
    <property type="match status" value="1"/>
</dbReference>
<dbReference type="PANTHER" id="PTHR23501:SF199">
    <property type="entry name" value="MFS EFFLUX TRANSPORTER INPD-RELATED"/>
    <property type="match status" value="1"/>
</dbReference>
<feature type="transmembrane region" description="Helical" evidence="7">
    <location>
        <begin position="392"/>
        <end position="411"/>
    </location>
</feature>
<dbReference type="FunFam" id="1.20.1720.10:FF:000012">
    <property type="entry name" value="MFS toxin efflux pump (AflT)"/>
    <property type="match status" value="1"/>
</dbReference>
<dbReference type="AlphaFoldDB" id="A0A9W9MQL0"/>
<keyword evidence="10" id="KW-1185">Reference proteome</keyword>
<feature type="transmembrane region" description="Helical" evidence="7">
    <location>
        <begin position="290"/>
        <end position="310"/>
    </location>
</feature>
<keyword evidence="3 7" id="KW-0812">Transmembrane</keyword>
<feature type="domain" description="Major facilitator superfamily (MFS) profile" evidence="8">
    <location>
        <begin position="54"/>
        <end position="553"/>
    </location>
</feature>
<evidence type="ECO:0000256" key="1">
    <source>
        <dbReference type="ARBA" id="ARBA00004141"/>
    </source>
</evidence>
<feature type="transmembrane region" description="Helical" evidence="7">
    <location>
        <begin position="89"/>
        <end position="107"/>
    </location>
</feature>
<dbReference type="InterPro" id="IPR036259">
    <property type="entry name" value="MFS_trans_sf"/>
</dbReference>
<dbReference type="EMBL" id="JAPQKP010000002">
    <property type="protein sequence ID" value="KAJ5205552.1"/>
    <property type="molecule type" value="Genomic_DNA"/>
</dbReference>
<dbReference type="Gene3D" id="1.20.1250.20">
    <property type="entry name" value="MFS general substrate transporter like domains"/>
    <property type="match status" value="1"/>
</dbReference>
<evidence type="ECO:0000313" key="10">
    <source>
        <dbReference type="Proteomes" id="UP001150879"/>
    </source>
</evidence>
<feature type="transmembrane region" description="Helical" evidence="7">
    <location>
        <begin position="119"/>
        <end position="138"/>
    </location>
</feature>
<dbReference type="OrthoDB" id="10021397at2759"/>
<dbReference type="GO" id="GO:0005886">
    <property type="term" value="C:plasma membrane"/>
    <property type="evidence" value="ECO:0007669"/>
    <property type="project" value="TreeGrafter"/>
</dbReference>
<feature type="transmembrane region" description="Helical" evidence="7">
    <location>
        <begin position="259"/>
        <end position="278"/>
    </location>
</feature>
<evidence type="ECO:0000256" key="3">
    <source>
        <dbReference type="ARBA" id="ARBA00022692"/>
    </source>
</evidence>
<feature type="transmembrane region" description="Helical" evidence="7">
    <location>
        <begin position="144"/>
        <end position="166"/>
    </location>
</feature>
<evidence type="ECO:0000256" key="6">
    <source>
        <dbReference type="SAM" id="MobiDB-lite"/>
    </source>
</evidence>
<dbReference type="PANTHER" id="PTHR23501">
    <property type="entry name" value="MAJOR FACILITATOR SUPERFAMILY"/>
    <property type="match status" value="1"/>
</dbReference>
<evidence type="ECO:0000256" key="2">
    <source>
        <dbReference type="ARBA" id="ARBA00007520"/>
    </source>
</evidence>
<feature type="transmembrane region" description="Helical" evidence="7">
    <location>
        <begin position="178"/>
        <end position="199"/>
    </location>
</feature>